<dbReference type="EMBL" id="JAVXUO010000976">
    <property type="protein sequence ID" value="KAK2987549.1"/>
    <property type="molecule type" value="Genomic_DNA"/>
</dbReference>
<sequence length="128" mass="14717">MASRKLEVSNHLASEAYRLYYGLLEAKDLGVERLLVLVDSWSLEKLVRKLPCRLSGQVWGTRIYGRSYRRRIFMISLKMTCVGLIIELNNNIRRAVDLYSDLSSYFTKALYSDLSSYFTKAMEGSSEG</sequence>
<dbReference type="AlphaFoldDB" id="A0AA88RKZ8"/>
<dbReference type="InterPro" id="IPR009741">
    <property type="entry name" value="EARLY_FLOWERING_4_dom"/>
</dbReference>
<evidence type="ECO:0000313" key="2">
    <source>
        <dbReference type="EMBL" id="KAK2987549.1"/>
    </source>
</evidence>
<accession>A0AA88RKZ8</accession>
<feature type="domain" description="Protein EARLY FLOWERING 4" evidence="1">
    <location>
        <begin position="82"/>
        <end position="109"/>
    </location>
</feature>
<dbReference type="Pfam" id="PF07011">
    <property type="entry name" value="Elf4"/>
    <property type="match status" value="1"/>
</dbReference>
<comment type="caution">
    <text evidence="2">The sequence shown here is derived from an EMBL/GenBank/DDBJ whole genome shotgun (WGS) entry which is preliminary data.</text>
</comment>
<name>A0AA88RKZ8_9ASTE</name>
<gene>
    <name evidence="2" type="ORF">RJ640_021603</name>
</gene>
<dbReference type="Proteomes" id="UP001187471">
    <property type="component" value="Unassembled WGS sequence"/>
</dbReference>
<evidence type="ECO:0000313" key="3">
    <source>
        <dbReference type="Proteomes" id="UP001187471"/>
    </source>
</evidence>
<reference evidence="2" key="1">
    <citation type="submission" date="2022-12" db="EMBL/GenBank/DDBJ databases">
        <title>Draft genome assemblies for two species of Escallonia (Escalloniales).</title>
        <authorList>
            <person name="Chanderbali A."/>
            <person name="Dervinis C."/>
            <person name="Anghel I."/>
            <person name="Soltis D."/>
            <person name="Soltis P."/>
            <person name="Zapata F."/>
        </authorList>
    </citation>
    <scope>NUCLEOTIDE SEQUENCE</scope>
    <source>
        <strain evidence="2">UCBG92.1500</strain>
        <tissue evidence="2">Leaf</tissue>
    </source>
</reference>
<proteinExistence type="predicted"/>
<protein>
    <recommendedName>
        <fullName evidence="1">Protein EARLY FLOWERING 4 domain-containing protein</fullName>
    </recommendedName>
</protein>
<evidence type="ECO:0000259" key="1">
    <source>
        <dbReference type="Pfam" id="PF07011"/>
    </source>
</evidence>
<keyword evidence="3" id="KW-1185">Reference proteome</keyword>
<organism evidence="2 3">
    <name type="scientific">Escallonia rubra</name>
    <dbReference type="NCBI Taxonomy" id="112253"/>
    <lineage>
        <taxon>Eukaryota</taxon>
        <taxon>Viridiplantae</taxon>
        <taxon>Streptophyta</taxon>
        <taxon>Embryophyta</taxon>
        <taxon>Tracheophyta</taxon>
        <taxon>Spermatophyta</taxon>
        <taxon>Magnoliopsida</taxon>
        <taxon>eudicotyledons</taxon>
        <taxon>Gunneridae</taxon>
        <taxon>Pentapetalae</taxon>
        <taxon>asterids</taxon>
        <taxon>campanulids</taxon>
        <taxon>Escalloniales</taxon>
        <taxon>Escalloniaceae</taxon>
        <taxon>Escallonia</taxon>
    </lineage>
</organism>